<feature type="domain" description="FAD-binding PCMH-type" evidence="6">
    <location>
        <begin position="61"/>
        <end position="232"/>
    </location>
</feature>
<dbReference type="OrthoDB" id="2151789at2759"/>
<dbReference type="GO" id="GO:0071949">
    <property type="term" value="F:FAD binding"/>
    <property type="evidence" value="ECO:0007669"/>
    <property type="project" value="InterPro"/>
</dbReference>
<dbReference type="SUPFAM" id="SSF56176">
    <property type="entry name" value="FAD-binding/transporter-associated domain-like"/>
    <property type="match status" value="1"/>
</dbReference>
<feature type="chain" id="PRO_5034687785" description="FAD-binding PCMH-type domain-containing protein" evidence="5">
    <location>
        <begin position="19"/>
        <end position="493"/>
    </location>
</feature>
<reference evidence="7" key="1">
    <citation type="journal article" date="2020" name="BMC Genomics">
        <title>Correction to: Identification and distribution of gene clusters required for synthesis of sphingolipid metabolism inhibitors in diverse species of the filamentous fungus Fusarium.</title>
        <authorList>
            <person name="Kim H.S."/>
            <person name="Lohmar J.M."/>
            <person name="Busman M."/>
            <person name="Brown D.W."/>
            <person name="Naumann T.A."/>
            <person name="Divon H.H."/>
            <person name="Lysoe E."/>
            <person name="Uhlig S."/>
            <person name="Proctor R.H."/>
        </authorList>
    </citation>
    <scope>NUCLEOTIDE SEQUENCE</scope>
    <source>
        <strain evidence="7">NRRL 20472</strain>
    </source>
</reference>
<dbReference type="Proteomes" id="UP000622797">
    <property type="component" value="Unassembled WGS sequence"/>
</dbReference>
<evidence type="ECO:0000256" key="4">
    <source>
        <dbReference type="ARBA" id="ARBA00023002"/>
    </source>
</evidence>
<gene>
    <name evidence="7" type="ORF">FSARC_3686</name>
</gene>
<evidence type="ECO:0000313" key="8">
    <source>
        <dbReference type="Proteomes" id="UP000622797"/>
    </source>
</evidence>
<organism evidence="7 8">
    <name type="scientific">Fusarium sarcochroum</name>
    <dbReference type="NCBI Taxonomy" id="1208366"/>
    <lineage>
        <taxon>Eukaryota</taxon>
        <taxon>Fungi</taxon>
        <taxon>Dikarya</taxon>
        <taxon>Ascomycota</taxon>
        <taxon>Pezizomycotina</taxon>
        <taxon>Sordariomycetes</taxon>
        <taxon>Hypocreomycetidae</taxon>
        <taxon>Hypocreales</taxon>
        <taxon>Nectriaceae</taxon>
        <taxon>Fusarium</taxon>
        <taxon>Fusarium lateritium species complex</taxon>
    </lineage>
</organism>
<name>A0A8H4XBL8_9HYPO</name>
<keyword evidence="3" id="KW-0274">FAD</keyword>
<keyword evidence="2" id="KW-0285">Flavoprotein</keyword>
<dbReference type="PROSITE" id="PS51387">
    <property type="entry name" value="FAD_PCMH"/>
    <property type="match status" value="1"/>
</dbReference>
<keyword evidence="8" id="KW-1185">Reference proteome</keyword>
<reference evidence="7" key="2">
    <citation type="submission" date="2020-05" db="EMBL/GenBank/DDBJ databases">
        <authorList>
            <person name="Kim H.-S."/>
            <person name="Proctor R.H."/>
            <person name="Brown D.W."/>
        </authorList>
    </citation>
    <scope>NUCLEOTIDE SEQUENCE</scope>
    <source>
        <strain evidence="7">NRRL 20472</strain>
    </source>
</reference>
<evidence type="ECO:0000256" key="1">
    <source>
        <dbReference type="ARBA" id="ARBA00005466"/>
    </source>
</evidence>
<dbReference type="InterPro" id="IPR050416">
    <property type="entry name" value="FAD-linked_Oxidoreductase"/>
</dbReference>
<dbReference type="InterPro" id="IPR016169">
    <property type="entry name" value="FAD-bd_PCMH_sub2"/>
</dbReference>
<dbReference type="Gene3D" id="3.30.465.10">
    <property type="match status" value="1"/>
</dbReference>
<accession>A0A8H4XBL8</accession>
<dbReference type="PANTHER" id="PTHR42973:SF53">
    <property type="entry name" value="FAD-BINDING PCMH-TYPE DOMAIN-CONTAINING PROTEIN-RELATED"/>
    <property type="match status" value="1"/>
</dbReference>
<dbReference type="InterPro" id="IPR016166">
    <property type="entry name" value="FAD-bd_PCMH"/>
</dbReference>
<dbReference type="GO" id="GO:0016491">
    <property type="term" value="F:oxidoreductase activity"/>
    <property type="evidence" value="ECO:0007669"/>
    <property type="project" value="UniProtKB-KW"/>
</dbReference>
<evidence type="ECO:0000256" key="3">
    <source>
        <dbReference type="ARBA" id="ARBA00022827"/>
    </source>
</evidence>
<feature type="signal peptide" evidence="5">
    <location>
        <begin position="1"/>
        <end position="18"/>
    </location>
</feature>
<dbReference type="PANTHER" id="PTHR42973">
    <property type="entry name" value="BINDING OXIDOREDUCTASE, PUTATIVE (AFU_ORTHOLOGUE AFUA_1G17690)-RELATED"/>
    <property type="match status" value="1"/>
</dbReference>
<evidence type="ECO:0000256" key="2">
    <source>
        <dbReference type="ARBA" id="ARBA00022630"/>
    </source>
</evidence>
<dbReference type="EMBL" id="JABEXW010000177">
    <property type="protein sequence ID" value="KAF4969032.1"/>
    <property type="molecule type" value="Genomic_DNA"/>
</dbReference>
<dbReference type="InterPro" id="IPR006094">
    <property type="entry name" value="Oxid_FAD_bind_N"/>
</dbReference>
<evidence type="ECO:0000259" key="6">
    <source>
        <dbReference type="PROSITE" id="PS51387"/>
    </source>
</evidence>
<comment type="similarity">
    <text evidence="1">Belongs to the oxygen-dependent FAD-linked oxidoreductase family.</text>
</comment>
<comment type="caution">
    <text evidence="7">The sequence shown here is derived from an EMBL/GenBank/DDBJ whole genome shotgun (WGS) entry which is preliminary data.</text>
</comment>
<dbReference type="Pfam" id="PF01565">
    <property type="entry name" value="FAD_binding_4"/>
    <property type="match status" value="1"/>
</dbReference>
<proteinExistence type="inferred from homology"/>
<keyword evidence="4" id="KW-0560">Oxidoreductase</keyword>
<dbReference type="InterPro" id="IPR036318">
    <property type="entry name" value="FAD-bd_PCMH-like_sf"/>
</dbReference>
<sequence>MPTIKALLASVLIGTASAASNSTSGVQHACSDLSHKYDKSVVFPSDPSYVNETTAYWDIRSDLQPACIFLPKDAHQVSQALKLFSKHQAQFAIRGGGHMNYPGSNNIDNGVLLALTHLNKIKVHPKELTYEAGPGNRWVDVYGALAPYGLYSLGGRLKSIGVPGLSLIGGFHYFNNKYGFVMDQVLKYEVVLANGTQVVASNTSHPDLFWGLKGQSNNLGIVTKFTFRALQIPKISTTIQSFNESGIDDYLTAVGNLVKYQGGEVAAGQVITIQYNATTKHVEAQLIGVQEGTQSPPSTFANFTAIPSESKVHNVSRPYDFHALLESPDQMFRVQAIHGTMIPEIEQIKWIFKTWKAAVDDIDDVKGLYPTLVFNTIPKSAQAVAKDNGIGNIWGLPAKESMLIWQFSTGWARAEDDLRMTNWQHRTLEFIESVNREKNLARDFIYMGDTSEIQDPFATFPLENVQQLRKIRDAYDPKRVFVSLNWGGFKLGI</sequence>
<evidence type="ECO:0000256" key="5">
    <source>
        <dbReference type="SAM" id="SignalP"/>
    </source>
</evidence>
<keyword evidence="5" id="KW-0732">Signal</keyword>
<dbReference type="AlphaFoldDB" id="A0A8H4XBL8"/>
<evidence type="ECO:0000313" key="7">
    <source>
        <dbReference type="EMBL" id="KAF4969032.1"/>
    </source>
</evidence>
<protein>
    <recommendedName>
        <fullName evidence="6">FAD-binding PCMH-type domain-containing protein</fullName>
    </recommendedName>
</protein>